<dbReference type="InterPro" id="IPR052751">
    <property type="entry name" value="Plant_MAPKKK"/>
</dbReference>
<evidence type="ECO:0000313" key="3">
    <source>
        <dbReference type="Proteomes" id="UP000002640"/>
    </source>
</evidence>
<accession>G4Z791</accession>
<gene>
    <name evidence="2" type="ORF">PHYSODRAFT_462731</name>
</gene>
<dbReference type="GO" id="GO:0007165">
    <property type="term" value="P:signal transduction"/>
    <property type="evidence" value="ECO:0007669"/>
    <property type="project" value="TreeGrafter"/>
</dbReference>
<evidence type="ECO:0000313" key="2">
    <source>
        <dbReference type="EMBL" id="EGZ22475.1"/>
    </source>
</evidence>
<feature type="domain" description="Protein kinase" evidence="1">
    <location>
        <begin position="570"/>
        <end position="835"/>
    </location>
</feature>
<dbReference type="Proteomes" id="UP000002640">
    <property type="component" value="Unassembled WGS sequence"/>
</dbReference>
<dbReference type="InterPro" id="IPR000719">
    <property type="entry name" value="Prot_kinase_dom"/>
</dbReference>
<dbReference type="EMBL" id="JH159153">
    <property type="protein sequence ID" value="EGZ22475.1"/>
    <property type="molecule type" value="Genomic_DNA"/>
</dbReference>
<dbReference type="GeneID" id="20653305"/>
<organism evidence="2 3">
    <name type="scientific">Phytophthora sojae (strain P6497)</name>
    <name type="common">Soybean stem and root rot agent</name>
    <name type="synonym">Phytophthora megasperma f. sp. glycines</name>
    <dbReference type="NCBI Taxonomy" id="1094619"/>
    <lineage>
        <taxon>Eukaryota</taxon>
        <taxon>Sar</taxon>
        <taxon>Stramenopiles</taxon>
        <taxon>Oomycota</taxon>
        <taxon>Peronosporomycetes</taxon>
        <taxon>Peronosporales</taxon>
        <taxon>Peronosporaceae</taxon>
        <taxon>Phytophthora</taxon>
    </lineage>
</organism>
<keyword evidence="3" id="KW-1185">Reference proteome</keyword>
<proteinExistence type="predicted"/>
<dbReference type="OMA" id="DICVASH"/>
<dbReference type="KEGG" id="psoj:PHYSODRAFT_462731"/>
<dbReference type="InterPro" id="IPR011009">
    <property type="entry name" value="Kinase-like_dom_sf"/>
</dbReference>
<sequence>MIMYELLLQLSLRFLYNKTAFSSWDRDVALLLRLEDLYQHLFNEVISIVRRQSHIQDVNARDALTCELRVVIACVSTLFRLERKRRREVSSATGDKKYAGFINSFRTKLHDQIDEVDERFLIAMVEVFRWIPRAFLDEWIVLSLKELLQVLDGLNCVIKQTPIPMAKQLQYVRHIHESFQVFAVIMKRISDPDIQTILVRVLGMDCSSIMSLLRFALSTNTLCLNGGRDAVCIQKFAIGFLGAFVNLDVALPVQTEWSSRNTKPCEDGSMPEDQEVIEQLKGELLIRLLGPRVMTDDGEQNDQNLWDFILGLFFPSNGVSAVSGSSRMLSLAVSFRSVTTPPTLLTTIARGHFQMKESFLQLQQALYTAQDVASSVDYDICVASHMRHIAGYFERIVKNAAQEEKYMVYRAAELHFRCLVVLASRRSQFPAIQEAFNHAHVVATIHFLLLEPGLHALAVVLLVSFVIIDPNLEIDEKICPRVSVPEHDTATSSRPNELLWTLQQHLVAVEMDQRYFEALTLEMETLQAFVSTARLSAIRLMLRLLCPNRFDRNMYTTQTKSDSALLVSSKHSREYIAKGAFSTVYKQHPALPRPEAVAIKVVEHQRRPGELCSLSGVYNEVSILSKLRGDLAATQLVDFGNHHAEQTFEIVMEYCPCSLTDWRATIDRSGGEAPFRTCLVMILRAFEEACQCLSRIHQAGVCHFDIKVRVVYTTWITSEAWLCIADFGESKLVDSHQLPVRTFTFSSFTSGCASPVAVQRTEKFMYLSRTRGTEAIKSPEVLMIKGSEDVEVKVTLASDIWSLGCLLYELVTRELLFQNDDWAGLYAHLVVTQDQ</sequence>
<dbReference type="SUPFAM" id="SSF56112">
    <property type="entry name" value="Protein kinase-like (PK-like)"/>
    <property type="match status" value="1"/>
</dbReference>
<dbReference type="Pfam" id="PF00069">
    <property type="entry name" value="Pkinase"/>
    <property type="match status" value="1"/>
</dbReference>
<reference evidence="2 3" key="1">
    <citation type="journal article" date="2006" name="Science">
        <title>Phytophthora genome sequences uncover evolutionary origins and mechanisms of pathogenesis.</title>
        <authorList>
            <person name="Tyler B.M."/>
            <person name="Tripathy S."/>
            <person name="Zhang X."/>
            <person name="Dehal P."/>
            <person name="Jiang R.H."/>
            <person name="Aerts A."/>
            <person name="Arredondo F.D."/>
            <person name="Baxter L."/>
            <person name="Bensasson D."/>
            <person name="Beynon J.L."/>
            <person name="Chapman J."/>
            <person name="Damasceno C.M."/>
            <person name="Dorrance A.E."/>
            <person name="Dou D."/>
            <person name="Dickerman A.W."/>
            <person name="Dubchak I.L."/>
            <person name="Garbelotto M."/>
            <person name="Gijzen M."/>
            <person name="Gordon S.G."/>
            <person name="Govers F."/>
            <person name="Grunwald N.J."/>
            <person name="Huang W."/>
            <person name="Ivors K.L."/>
            <person name="Jones R.W."/>
            <person name="Kamoun S."/>
            <person name="Krampis K."/>
            <person name="Lamour K.H."/>
            <person name="Lee M.K."/>
            <person name="McDonald W.H."/>
            <person name="Medina M."/>
            <person name="Meijer H.J."/>
            <person name="Nordberg E.K."/>
            <person name="Maclean D.J."/>
            <person name="Ospina-Giraldo M.D."/>
            <person name="Morris P.F."/>
            <person name="Phuntumart V."/>
            <person name="Putnam N.H."/>
            <person name="Rash S."/>
            <person name="Rose J.K."/>
            <person name="Sakihama Y."/>
            <person name="Salamov A.A."/>
            <person name="Savidor A."/>
            <person name="Scheuring C.F."/>
            <person name="Smith B.M."/>
            <person name="Sobral B.W."/>
            <person name="Terry A."/>
            <person name="Torto-Alalibo T.A."/>
            <person name="Win J."/>
            <person name="Xu Z."/>
            <person name="Zhang H."/>
            <person name="Grigoriev I.V."/>
            <person name="Rokhsar D.S."/>
            <person name="Boore J.L."/>
        </authorList>
    </citation>
    <scope>NUCLEOTIDE SEQUENCE [LARGE SCALE GENOMIC DNA]</scope>
    <source>
        <strain evidence="2 3">P6497</strain>
    </source>
</reference>
<dbReference type="GO" id="GO:0005524">
    <property type="term" value="F:ATP binding"/>
    <property type="evidence" value="ECO:0007669"/>
    <property type="project" value="InterPro"/>
</dbReference>
<dbReference type="GO" id="GO:0004672">
    <property type="term" value="F:protein kinase activity"/>
    <property type="evidence" value="ECO:0007669"/>
    <property type="project" value="InterPro"/>
</dbReference>
<dbReference type="SMART" id="SM00220">
    <property type="entry name" value="S_TKc"/>
    <property type="match status" value="1"/>
</dbReference>
<dbReference type="PROSITE" id="PS50011">
    <property type="entry name" value="PROTEIN_KINASE_DOM"/>
    <property type="match status" value="1"/>
</dbReference>
<dbReference type="STRING" id="1094619.G4Z791"/>
<dbReference type="PANTHER" id="PTHR48011">
    <property type="entry name" value="CCR4-NOT TRANSCRIPTIONAL COMPLEX SUBUNIT CAF120-RELATED"/>
    <property type="match status" value="1"/>
</dbReference>
<dbReference type="Gene3D" id="1.10.510.10">
    <property type="entry name" value="Transferase(Phosphotransferase) domain 1"/>
    <property type="match status" value="1"/>
</dbReference>
<protein>
    <recommendedName>
        <fullName evidence="1">Protein kinase domain-containing protein</fullName>
    </recommendedName>
</protein>
<evidence type="ECO:0000259" key="1">
    <source>
        <dbReference type="PROSITE" id="PS50011"/>
    </source>
</evidence>
<dbReference type="RefSeq" id="XP_009525192.1">
    <property type="nucleotide sequence ID" value="XM_009526897.1"/>
</dbReference>
<feature type="non-terminal residue" evidence="2">
    <location>
        <position position="835"/>
    </location>
</feature>
<name>G4Z791_PHYSP</name>
<dbReference type="AlphaFoldDB" id="G4Z791"/>
<dbReference type="PANTHER" id="PTHR48011:SF4">
    <property type="entry name" value="MITOGEN-ACTIVATED PROTEIN KINASE KINASE KINASE 19"/>
    <property type="match status" value="1"/>
</dbReference>
<dbReference type="InParanoid" id="G4Z791"/>